<evidence type="ECO:0000313" key="2">
    <source>
        <dbReference type="Proteomes" id="UP000017836"/>
    </source>
</evidence>
<dbReference type="EMBL" id="KI396891">
    <property type="protein sequence ID" value="ERM96785.1"/>
    <property type="molecule type" value="Genomic_DNA"/>
</dbReference>
<organism evidence="1 2">
    <name type="scientific">Amborella trichopoda</name>
    <dbReference type="NCBI Taxonomy" id="13333"/>
    <lineage>
        <taxon>Eukaryota</taxon>
        <taxon>Viridiplantae</taxon>
        <taxon>Streptophyta</taxon>
        <taxon>Embryophyta</taxon>
        <taxon>Tracheophyta</taxon>
        <taxon>Spermatophyta</taxon>
        <taxon>Magnoliopsida</taxon>
        <taxon>Amborellales</taxon>
        <taxon>Amborellaceae</taxon>
        <taxon>Amborella</taxon>
    </lineage>
</organism>
<gene>
    <name evidence="1" type="ORF">AMTR_s04985p00006050</name>
</gene>
<protein>
    <submittedName>
        <fullName evidence="1">Uncharacterized protein</fullName>
    </submittedName>
</protein>
<accession>U5CUS9</accession>
<dbReference type="Gramene" id="ERM96785">
    <property type="protein sequence ID" value="ERM96785"/>
    <property type="gene ID" value="AMTR_s04985p00006050"/>
</dbReference>
<keyword evidence="2" id="KW-1185">Reference proteome</keyword>
<dbReference type="HOGENOM" id="CLU_2112197_0_0_1"/>
<dbReference type="AlphaFoldDB" id="U5CUS9"/>
<proteinExistence type="predicted"/>
<dbReference type="Proteomes" id="UP000017836">
    <property type="component" value="Unassembled WGS sequence"/>
</dbReference>
<evidence type="ECO:0000313" key="1">
    <source>
        <dbReference type="EMBL" id="ERM96785.1"/>
    </source>
</evidence>
<name>U5CUS9_AMBTC</name>
<sequence length="115" mass="12940">MIHFRHPSFPKTYDLASQTSVCLSNFFLCLVELLSSQAFFSHVRKEFTPVFSGCRPFDLQGTIEGLNGPASLSFRSDIHSKSNHSSIEICDSKKEVGSQGLRIELMEGRARQKQD</sequence>
<reference evidence="2" key="1">
    <citation type="journal article" date="2013" name="Science">
        <title>The Amborella genome and the evolution of flowering plants.</title>
        <authorList>
            <consortium name="Amborella Genome Project"/>
        </authorList>
    </citation>
    <scope>NUCLEOTIDE SEQUENCE [LARGE SCALE GENOMIC DNA]</scope>
</reference>